<dbReference type="GeneID" id="1209842"/>
<comment type="subcellular location">
    <subcellularLocation>
        <location evidence="1">Endomembrane system</location>
        <topology evidence="1">Multi-pass membrane protein</topology>
    </subcellularLocation>
</comment>
<feature type="transmembrane region" description="Helical" evidence="6">
    <location>
        <begin position="337"/>
        <end position="355"/>
    </location>
</feature>
<feature type="transmembrane region" description="Helical" evidence="6">
    <location>
        <begin position="307"/>
        <end position="328"/>
    </location>
</feature>
<dbReference type="Pfam" id="PF11700">
    <property type="entry name" value="ATG22"/>
    <property type="match status" value="1"/>
</dbReference>
<dbReference type="GO" id="GO:0012505">
    <property type="term" value="C:endomembrane system"/>
    <property type="evidence" value="ECO:0007669"/>
    <property type="project" value="UniProtKB-SubCell"/>
</dbReference>
<gene>
    <name evidence="8" type="ordered locus">CBU_1929</name>
</gene>
<feature type="transmembrane region" description="Helical" evidence="6">
    <location>
        <begin position="114"/>
        <end position="132"/>
    </location>
</feature>
<feature type="transmembrane region" description="Helical" evidence="6">
    <location>
        <begin position="426"/>
        <end position="445"/>
    </location>
</feature>
<dbReference type="InterPro" id="IPR024671">
    <property type="entry name" value="Atg22-like"/>
</dbReference>
<protein>
    <submittedName>
        <fullName evidence="8">Transporter, MFS superfamily</fullName>
    </submittedName>
</protein>
<feature type="transmembrane region" description="Helical" evidence="6">
    <location>
        <begin position="271"/>
        <end position="295"/>
    </location>
</feature>
<dbReference type="InterPro" id="IPR020846">
    <property type="entry name" value="MFS_dom"/>
</dbReference>
<dbReference type="EMBL" id="AE016828">
    <property type="protein sequence ID" value="AAO91420.2"/>
    <property type="molecule type" value="Genomic_DNA"/>
</dbReference>
<feature type="transmembrane region" description="Helical" evidence="6">
    <location>
        <begin position="361"/>
        <end position="378"/>
    </location>
</feature>
<reference evidence="8 9" key="2">
    <citation type="journal article" date="2009" name="Infect. Immun.">
        <title>Comparative genomics reveal extensive transposon-mediated genomic plasticity and diversity among potential effector proteins within the genus Coxiella.</title>
        <authorList>
            <person name="Beare P.A."/>
            <person name="Unsworth N."/>
            <person name="Andoh M."/>
            <person name="Voth D.E."/>
            <person name="Omsland A."/>
            <person name="Gilk S.D."/>
            <person name="Williams K.P."/>
            <person name="Sobral B.W."/>
            <person name="Kupko J.J.III."/>
            <person name="Porcella S.F."/>
            <person name="Samuel J.E."/>
            <person name="Heinzen R.A."/>
        </authorList>
    </citation>
    <scope>NUCLEOTIDE SEQUENCE [LARGE SCALE GENOMIC DNA]</scope>
    <source>
        <strain evidence="9">RSA 493 / Nine Mile phase I</strain>
    </source>
</reference>
<dbReference type="AlphaFoldDB" id="Q83AH0"/>
<keyword evidence="4 6" id="KW-1133">Transmembrane helix</keyword>
<evidence type="ECO:0000256" key="5">
    <source>
        <dbReference type="ARBA" id="ARBA00023136"/>
    </source>
</evidence>
<name>Q83AH0_COXBU</name>
<dbReference type="OrthoDB" id="9768783at2"/>
<feature type="transmembrane region" description="Helical" evidence="6">
    <location>
        <begin position="138"/>
        <end position="162"/>
    </location>
</feature>
<evidence type="ECO:0000313" key="8">
    <source>
        <dbReference type="EMBL" id="AAO91420.2"/>
    </source>
</evidence>
<accession>Q83AH0</accession>
<dbReference type="Proteomes" id="UP000002671">
    <property type="component" value="Chromosome"/>
</dbReference>
<dbReference type="GO" id="GO:0022857">
    <property type="term" value="F:transmembrane transporter activity"/>
    <property type="evidence" value="ECO:0007669"/>
    <property type="project" value="InterPro"/>
</dbReference>
<dbReference type="eggNOG" id="COG2270">
    <property type="taxonomic scope" value="Bacteria"/>
</dbReference>
<feature type="transmembrane region" description="Helical" evidence="6">
    <location>
        <begin position="217"/>
        <end position="236"/>
    </location>
</feature>
<keyword evidence="9" id="KW-1185">Reference proteome</keyword>
<feature type="transmembrane region" description="Helical" evidence="6">
    <location>
        <begin position="42"/>
        <end position="68"/>
    </location>
</feature>
<dbReference type="KEGG" id="cbu:CBU_1929"/>
<feature type="transmembrane region" description="Helical" evidence="6">
    <location>
        <begin position="183"/>
        <end position="205"/>
    </location>
</feature>
<evidence type="ECO:0000259" key="7">
    <source>
        <dbReference type="PROSITE" id="PS50850"/>
    </source>
</evidence>
<dbReference type="EnsemblBacteria" id="AAO91420">
    <property type="protein sequence ID" value="AAO91420"/>
    <property type="gene ID" value="CBU_1929"/>
</dbReference>
<organism evidence="8 9">
    <name type="scientific">Coxiella burnetii (strain RSA 493 / Nine Mile phase I)</name>
    <dbReference type="NCBI Taxonomy" id="227377"/>
    <lineage>
        <taxon>Bacteria</taxon>
        <taxon>Pseudomonadati</taxon>
        <taxon>Pseudomonadota</taxon>
        <taxon>Gammaproteobacteria</taxon>
        <taxon>Legionellales</taxon>
        <taxon>Coxiellaceae</taxon>
        <taxon>Coxiella</taxon>
    </lineage>
</organism>
<dbReference type="PATRIC" id="fig|227377.7.peg.1911"/>
<dbReference type="SUPFAM" id="SSF103473">
    <property type="entry name" value="MFS general substrate transporter"/>
    <property type="match status" value="1"/>
</dbReference>
<dbReference type="PANTHER" id="PTHR23519">
    <property type="entry name" value="AUTOPHAGY-RELATED PROTEIN 22"/>
    <property type="match status" value="1"/>
</dbReference>
<keyword evidence="2" id="KW-0813">Transport</keyword>
<reference evidence="8 9" key="1">
    <citation type="journal article" date="2003" name="Proc. Natl. Acad. Sci. U.S.A.">
        <title>Complete genome sequence of the Q-fever pathogen, Coxiella burnetii.</title>
        <authorList>
            <person name="Seshadri R."/>
            <person name="Paulsen I.T."/>
            <person name="Eisen J.A."/>
            <person name="Read T.D."/>
            <person name="Nelson K.E."/>
            <person name="Nelson W.C."/>
            <person name="Ward N.L."/>
            <person name="Tettelin H."/>
            <person name="Davidsen T.M."/>
            <person name="Beanan M.J."/>
            <person name="Deboy R.T."/>
            <person name="Daugherty S.C."/>
            <person name="Brinkac L.M."/>
            <person name="Madupu R."/>
            <person name="Dodson R.J."/>
            <person name="Khouri H.M."/>
            <person name="Lee K.H."/>
            <person name="Carty H.A."/>
            <person name="Scanlan D."/>
            <person name="Heinzen R.A."/>
            <person name="Thompson H.A."/>
            <person name="Samuel J.E."/>
            <person name="Fraser C.M."/>
            <person name="Heidelberg J.F."/>
        </authorList>
    </citation>
    <scope>NUCLEOTIDE SEQUENCE [LARGE SCALE GENOMIC DNA]</scope>
    <source>
        <strain evidence="9">RSA 493 / Nine Mile phase I</strain>
    </source>
</reference>
<dbReference type="InterPro" id="IPR050495">
    <property type="entry name" value="ATG22/LtaA_families"/>
</dbReference>
<dbReference type="RefSeq" id="NP_820906.2">
    <property type="nucleotide sequence ID" value="NC_002971.4"/>
</dbReference>
<sequence length="464" mass="51910">MNQSNERKKSRIPLRFIRTTLKKDCYLNFMFFKKLKTKKAGVIAWAFYDWANSSFSSIILTFVFAAYFTEKVAVNRILGTTQWSYAVAIAGFMVALLSPFFGAIADHEGRRKPWVMLFALLSIFSAGLLWFAKPDPAYVAWSLIWLILGEVGLEVSMVFYNAMLGDLAPSHYWGRVSGWAWGLGYFGGLFSLIITLFLFVPGHVAWLNKGEAEQIRIVGPFVASWYFIFSLPFVFLTPDRPTKGITYRKAIRLGVKQLWQTLRRLPKYKEVFKFLIARMIYIDGLNTIFAFGGIYAAGAFNMTFGQVIQFGIALNIAAGLGAIGFAWLDDYVGAKPTVLISLVIMLIGGIGMVLVKSQLAFWVLGMLLSIAVGPVQAASRSLMVRLAPAHVRTEMFGLYAFSGKATAFVGPWLVGAFTFAFDSQRIGMSTVLWFLLIGGVLLFFVKVPKKQRRLKGKEIILTSM</sequence>
<feature type="transmembrane region" description="Helical" evidence="6">
    <location>
        <begin position="398"/>
        <end position="420"/>
    </location>
</feature>
<dbReference type="RefSeq" id="WP_010958546.1">
    <property type="nucleotide sequence ID" value="NC_002971.4"/>
</dbReference>
<proteinExistence type="predicted"/>
<feature type="transmembrane region" description="Helical" evidence="6">
    <location>
        <begin position="83"/>
        <end position="102"/>
    </location>
</feature>
<evidence type="ECO:0000256" key="1">
    <source>
        <dbReference type="ARBA" id="ARBA00004127"/>
    </source>
</evidence>
<dbReference type="PANTHER" id="PTHR23519:SF1">
    <property type="entry name" value="AUTOPHAGY-RELATED PROTEIN 22"/>
    <property type="match status" value="1"/>
</dbReference>
<feature type="domain" description="Major facilitator superfamily (MFS) profile" evidence="7">
    <location>
        <begin position="42"/>
        <end position="451"/>
    </location>
</feature>
<dbReference type="InterPro" id="IPR036259">
    <property type="entry name" value="MFS_trans_sf"/>
</dbReference>
<evidence type="ECO:0000256" key="2">
    <source>
        <dbReference type="ARBA" id="ARBA00022448"/>
    </source>
</evidence>
<keyword evidence="3 6" id="KW-0812">Transmembrane</keyword>
<evidence type="ECO:0000256" key="6">
    <source>
        <dbReference type="SAM" id="Phobius"/>
    </source>
</evidence>
<dbReference type="HOGENOM" id="CLU_017518_3_1_6"/>
<dbReference type="STRING" id="227377.CBU_1929"/>
<dbReference type="Gene3D" id="1.20.1250.20">
    <property type="entry name" value="MFS general substrate transporter like domains"/>
    <property type="match status" value="1"/>
</dbReference>
<evidence type="ECO:0000313" key="9">
    <source>
        <dbReference type="Proteomes" id="UP000002671"/>
    </source>
</evidence>
<dbReference type="PROSITE" id="PS50850">
    <property type="entry name" value="MFS"/>
    <property type="match status" value="1"/>
</dbReference>
<evidence type="ECO:0000256" key="4">
    <source>
        <dbReference type="ARBA" id="ARBA00022989"/>
    </source>
</evidence>
<evidence type="ECO:0000256" key="3">
    <source>
        <dbReference type="ARBA" id="ARBA00022692"/>
    </source>
</evidence>
<keyword evidence="5 6" id="KW-0472">Membrane</keyword>